<gene>
    <name evidence="2" type="ORF">GCM10011289_05750</name>
</gene>
<dbReference type="AlphaFoldDB" id="A0A918U7U4"/>
<sequence length="59" mass="5921">MCANGALENRARPRLGVLATVSGRFGPTGEGPPPPDEAGGVAEMGGMGILILPGAMSEW</sequence>
<protein>
    <submittedName>
        <fullName evidence="2">Uncharacterized protein</fullName>
    </submittedName>
</protein>
<proteinExistence type="predicted"/>
<comment type="caution">
    <text evidence="2">The sequence shown here is derived from an EMBL/GenBank/DDBJ whole genome shotgun (WGS) entry which is preliminary data.</text>
</comment>
<name>A0A918U7U4_9NEIS</name>
<dbReference type="EMBL" id="BMYX01000002">
    <property type="protein sequence ID" value="GGY06159.1"/>
    <property type="molecule type" value="Genomic_DNA"/>
</dbReference>
<feature type="region of interest" description="Disordered" evidence="1">
    <location>
        <begin position="21"/>
        <end position="43"/>
    </location>
</feature>
<accession>A0A918U7U4</accession>
<dbReference type="Proteomes" id="UP000645257">
    <property type="component" value="Unassembled WGS sequence"/>
</dbReference>
<evidence type="ECO:0000313" key="2">
    <source>
        <dbReference type="EMBL" id="GGY06159.1"/>
    </source>
</evidence>
<reference evidence="2" key="2">
    <citation type="submission" date="2020-09" db="EMBL/GenBank/DDBJ databases">
        <authorList>
            <person name="Sun Q."/>
            <person name="Kim S."/>
        </authorList>
    </citation>
    <scope>NUCLEOTIDE SEQUENCE</scope>
    <source>
        <strain evidence="2">KCTC 32182</strain>
    </source>
</reference>
<evidence type="ECO:0000256" key="1">
    <source>
        <dbReference type="SAM" id="MobiDB-lite"/>
    </source>
</evidence>
<keyword evidence="3" id="KW-1185">Reference proteome</keyword>
<reference evidence="2" key="1">
    <citation type="journal article" date="2014" name="Int. J. Syst. Evol. Microbiol.">
        <title>Complete genome sequence of Corynebacterium casei LMG S-19264T (=DSM 44701T), isolated from a smear-ripened cheese.</title>
        <authorList>
            <consortium name="US DOE Joint Genome Institute (JGI-PGF)"/>
            <person name="Walter F."/>
            <person name="Albersmeier A."/>
            <person name="Kalinowski J."/>
            <person name="Ruckert C."/>
        </authorList>
    </citation>
    <scope>NUCLEOTIDE SEQUENCE</scope>
    <source>
        <strain evidence="2">KCTC 32182</strain>
    </source>
</reference>
<evidence type="ECO:0000313" key="3">
    <source>
        <dbReference type="Proteomes" id="UP000645257"/>
    </source>
</evidence>
<organism evidence="2 3">
    <name type="scientific">Paludibacterium paludis</name>
    <dbReference type="NCBI Taxonomy" id="1225769"/>
    <lineage>
        <taxon>Bacteria</taxon>
        <taxon>Pseudomonadati</taxon>
        <taxon>Pseudomonadota</taxon>
        <taxon>Betaproteobacteria</taxon>
        <taxon>Neisseriales</taxon>
        <taxon>Chromobacteriaceae</taxon>
        <taxon>Paludibacterium</taxon>
    </lineage>
</organism>